<accession>A0A6G8QBN2</accession>
<dbReference type="AlphaFoldDB" id="A0A6G8QBN2"/>
<protein>
    <submittedName>
        <fullName evidence="4">ATP-binding protein</fullName>
    </submittedName>
</protein>
<evidence type="ECO:0000256" key="1">
    <source>
        <dbReference type="ARBA" id="ARBA00022527"/>
    </source>
</evidence>
<keyword evidence="1" id="KW-0418">Kinase</keyword>
<feature type="region of interest" description="Disordered" evidence="2">
    <location>
        <begin position="1"/>
        <end position="26"/>
    </location>
</feature>
<dbReference type="KEGG" id="rub:GBA63_15250"/>
<dbReference type="GO" id="GO:0004674">
    <property type="term" value="F:protein serine/threonine kinase activity"/>
    <property type="evidence" value="ECO:0007669"/>
    <property type="project" value="UniProtKB-KW"/>
</dbReference>
<dbReference type="Gene3D" id="3.30.565.10">
    <property type="entry name" value="Histidine kinase-like ATPase, C-terminal domain"/>
    <property type="match status" value="1"/>
</dbReference>
<dbReference type="Pfam" id="PF13581">
    <property type="entry name" value="HATPase_c_2"/>
    <property type="match status" value="1"/>
</dbReference>
<dbReference type="InterPro" id="IPR050267">
    <property type="entry name" value="Anti-sigma-factor_SerPK"/>
</dbReference>
<keyword evidence="1" id="KW-0723">Serine/threonine-protein kinase</keyword>
<dbReference type="SUPFAM" id="SSF55874">
    <property type="entry name" value="ATPase domain of HSP90 chaperone/DNA topoisomerase II/histidine kinase"/>
    <property type="match status" value="1"/>
</dbReference>
<keyword evidence="5" id="KW-1185">Reference proteome</keyword>
<keyword evidence="1" id="KW-0808">Transferase</keyword>
<reference evidence="4 5" key="1">
    <citation type="submission" date="2019-10" db="EMBL/GenBank/DDBJ databases">
        <title>Rubrobacter sp nov SCSIO 52090 isolated from a deep-sea sediment in the South China Sea.</title>
        <authorList>
            <person name="Chen R.W."/>
        </authorList>
    </citation>
    <scope>NUCLEOTIDE SEQUENCE [LARGE SCALE GENOMIC DNA]</scope>
    <source>
        <strain evidence="4 5">SCSIO 52909</strain>
    </source>
</reference>
<keyword evidence="4" id="KW-0547">Nucleotide-binding</keyword>
<keyword evidence="4" id="KW-0067">ATP-binding</keyword>
<evidence type="ECO:0000313" key="5">
    <source>
        <dbReference type="Proteomes" id="UP000501452"/>
    </source>
</evidence>
<dbReference type="EMBL" id="CP045119">
    <property type="protein sequence ID" value="QIN83842.1"/>
    <property type="molecule type" value="Genomic_DNA"/>
</dbReference>
<dbReference type="Proteomes" id="UP000501452">
    <property type="component" value="Chromosome"/>
</dbReference>
<dbReference type="RefSeq" id="WP_166177489.1">
    <property type="nucleotide sequence ID" value="NZ_CP045119.1"/>
</dbReference>
<dbReference type="PANTHER" id="PTHR35526:SF3">
    <property type="entry name" value="ANTI-SIGMA-F FACTOR RSBW"/>
    <property type="match status" value="1"/>
</dbReference>
<evidence type="ECO:0000313" key="4">
    <source>
        <dbReference type="EMBL" id="QIN83842.1"/>
    </source>
</evidence>
<evidence type="ECO:0000259" key="3">
    <source>
        <dbReference type="Pfam" id="PF13581"/>
    </source>
</evidence>
<dbReference type="CDD" id="cd16936">
    <property type="entry name" value="HATPase_RsbW-like"/>
    <property type="match status" value="1"/>
</dbReference>
<gene>
    <name evidence="4" type="ORF">GBA63_15250</name>
</gene>
<dbReference type="PANTHER" id="PTHR35526">
    <property type="entry name" value="ANTI-SIGMA-F FACTOR RSBW-RELATED"/>
    <property type="match status" value="1"/>
</dbReference>
<dbReference type="InterPro" id="IPR003594">
    <property type="entry name" value="HATPase_dom"/>
</dbReference>
<dbReference type="GO" id="GO:0005524">
    <property type="term" value="F:ATP binding"/>
    <property type="evidence" value="ECO:0007669"/>
    <property type="project" value="UniProtKB-KW"/>
</dbReference>
<name>A0A6G8QBN2_9ACTN</name>
<sequence length="159" mass="17369">MTAPRNGARRTLAELSVPSEPGNERRAMEEVAGTVEGLGLPDRTLERLKTAVAEATMNAMEHGNRYREEAPVLIEVSATDAELCVRITDEGAGPAAFDPQTPDLGAKLEGAQTPRGWGLFLIKSMVDEMKVTGDERHHTVELVLHLNAREEERDGRKAL</sequence>
<organism evidence="4 5">
    <name type="scientific">Rubrobacter tropicus</name>
    <dbReference type="NCBI Taxonomy" id="2653851"/>
    <lineage>
        <taxon>Bacteria</taxon>
        <taxon>Bacillati</taxon>
        <taxon>Actinomycetota</taxon>
        <taxon>Rubrobacteria</taxon>
        <taxon>Rubrobacterales</taxon>
        <taxon>Rubrobacteraceae</taxon>
        <taxon>Rubrobacter</taxon>
    </lineage>
</organism>
<proteinExistence type="predicted"/>
<evidence type="ECO:0000256" key="2">
    <source>
        <dbReference type="SAM" id="MobiDB-lite"/>
    </source>
</evidence>
<feature type="domain" description="Histidine kinase/HSP90-like ATPase" evidence="3">
    <location>
        <begin position="18"/>
        <end position="142"/>
    </location>
</feature>
<dbReference type="InterPro" id="IPR036890">
    <property type="entry name" value="HATPase_C_sf"/>
</dbReference>